<feature type="region of interest" description="Disordered" evidence="1">
    <location>
        <begin position="56"/>
        <end position="108"/>
    </location>
</feature>
<reference evidence="2 3" key="1">
    <citation type="journal article" date="2019" name="Commun. Biol.">
        <title>The bagworm genome reveals a unique fibroin gene that provides high tensile strength.</title>
        <authorList>
            <person name="Kono N."/>
            <person name="Nakamura H."/>
            <person name="Ohtoshi R."/>
            <person name="Tomita M."/>
            <person name="Numata K."/>
            <person name="Arakawa K."/>
        </authorList>
    </citation>
    <scope>NUCLEOTIDE SEQUENCE [LARGE SCALE GENOMIC DNA]</scope>
</reference>
<evidence type="ECO:0000256" key="1">
    <source>
        <dbReference type="SAM" id="MobiDB-lite"/>
    </source>
</evidence>
<dbReference type="AlphaFoldDB" id="A0A4C1TPI2"/>
<dbReference type="Proteomes" id="UP000299102">
    <property type="component" value="Unassembled WGS sequence"/>
</dbReference>
<protein>
    <submittedName>
        <fullName evidence="2">Uncharacterized protein</fullName>
    </submittedName>
</protein>
<name>A0A4C1TPI2_EUMVA</name>
<sequence length="127" mass="14340">MSRRIKIPKRATFKDDFHTRKSTARVFPIDTASNTIIRALGRVRAARSDHYCAFPTRRVRSRPSPAGGAGRTPSLSLPRSQHTHTARYFRSFPSAGRHRLRPTGVRTDALAHPAEVTTRLRRVKAVK</sequence>
<proteinExistence type="predicted"/>
<comment type="caution">
    <text evidence="2">The sequence shown here is derived from an EMBL/GenBank/DDBJ whole genome shotgun (WGS) entry which is preliminary data.</text>
</comment>
<organism evidence="2 3">
    <name type="scientific">Eumeta variegata</name>
    <name type="common">Bagworm moth</name>
    <name type="synonym">Eumeta japonica</name>
    <dbReference type="NCBI Taxonomy" id="151549"/>
    <lineage>
        <taxon>Eukaryota</taxon>
        <taxon>Metazoa</taxon>
        <taxon>Ecdysozoa</taxon>
        <taxon>Arthropoda</taxon>
        <taxon>Hexapoda</taxon>
        <taxon>Insecta</taxon>
        <taxon>Pterygota</taxon>
        <taxon>Neoptera</taxon>
        <taxon>Endopterygota</taxon>
        <taxon>Lepidoptera</taxon>
        <taxon>Glossata</taxon>
        <taxon>Ditrysia</taxon>
        <taxon>Tineoidea</taxon>
        <taxon>Psychidae</taxon>
        <taxon>Oiketicinae</taxon>
        <taxon>Eumeta</taxon>
    </lineage>
</organism>
<evidence type="ECO:0000313" key="3">
    <source>
        <dbReference type="Proteomes" id="UP000299102"/>
    </source>
</evidence>
<evidence type="ECO:0000313" key="2">
    <source>
        <dbReference type="EMBL" id="GBP15891.1"/>
    </source>
</evidence>
<accession>A0A4C1TPI2</accession>
<gene>
    <name evidence="2" type="ORF">EVAR_12483_1</name>
</gene>
<keyword evidence="3" id="KW-1185">Reference proteome</keyword>
<dbReference type="EMBL" id="BGZK01000075">
    <property type="protein sequence ID" value="GBP15891.1"/>
    <property type="molecule type" value="Genomic_DNA"/>
</dbReference>